<dbReference type="Gene3D" id="3.40.50.12780">
    <property type="entry name" value="N-terminal domain of ligase-like"/>
    <property type="match status" value="1"/>
</dbReference>
<dbReference type="STRING" id="763407.A0A163AGM7"/>
<dbReference type="CDD" id="cd05911">
    <property type="entry name" value="Firefly_Luc_like"/>
    <property type="match status" value="1"/>
</dbReference>
<dbReference type="Pfam" id="PF13193">
    <property type="entry name" value="AMP-binding_C"/>
    <property type="match status" value="1"/>
</dbReference>
<dbReference type="EMBL" id="KV440981">
    <property type="protein sequence ID" value="OAD73351.1"/>
    <property type="molecule type" value="Genomic_DNA"/>
</dbReference>
<evidence type="ECO:0000256" key="1">
    <source>
        <dbReference type="ARBA" id="ARBA00006432"/>
    </source>
</evidence>
<evidence type="ECO:0000259" key="3">
    <source>
        <dbReference type="Pfam" id="PF00501"/>
    </source>
</evidence>
<keyword evidence="6" id="KW-1185">Reference proteome</keyword>
<comment type="similarity">
    <text evidence="1">Belongs to the ATP-dependent AMP-binding enzyme family.</text>
</comment>
<organism evidence="5 6">
    <name type="scientific">Phycomyces blakesleeanus (strain ATCC 8743b / DSM 1359 / FGSC 10004 / NBRC 33097 / NRRL 1555)</name>
    <dbReference type="NCBI Taxonomy" id="763407"/>
    <lineage>
        <taxon>Eukaryota</taxon>
        <taxon>Fungi</taxon>
        <taxon>Fungi incertae sedis</taxon>
        <taxon>Mucoromycota</taxon>
        <taxon>Mucoromycotina</taxon>
        <taxon>Mucoromycetes</taxon>
        <taxon>Mucorales</taxon>
        <taxon>Phycomycetaceae</taxon>
        <taxon>Phycomyces</taxon>
    </lineage>
</organism>
<dbReference type="SUPFAM" id="SSF56801">
    <property type="entry name" value="Acetyl-CoA synthetase-like"/>
    <property type="match status" value="1"/>
</dbReference>
<evidence type="ECO:0000313" key="6">
    <source>
        <dbReference type="Proteomes" id="UP000077315"/>
    </source>
</evidence>
<dbReference type="Pfam" id="PF00501">
    <property type="entry name" value="AMP-binding"/>
    <property type="match status" value="1"/>
</dbReference>
<dbReference type="PANTHER" id="PTHR24096">
    <property type="entry name" value="LONG-CHAIN-FATTY-ACID--COA LIGASE"/>
    <property type="match status" value="1"/>
</dbReference>
<protein>
    <submittedName>
        <fullName evidence="5">Uncharacterized protein</fullName>
    </submittedName>
</protein>
<accession>A0A163AGM7</accession>
<dbReference type="PANTHER" id="PTHR24096:SF149">
    <property type="entry name" value="AMP-BINDING DOMAIN-CONTAINING PROTEIN-RELATED"/>
    <property type="match status" value="1"/>
</dbReference>
<evidence type="ECO:0000259" key="4">
    <source>
        <dbReference type="Pfam" id="PF13193"/>
    </source>
</evidence>
<dbReference type="GeneID" id="29000657"/>
<name>A0A163AGM7_PHYB8</name>
<sequence>MIFKSPLPPIQVPKTGLIQYLFNSRKFTTPENKVLFIDVETKKTLTFRQTKENILRFAAGLQDKCGFKKDDILAIYAPNQYDYIIPMLGTIVAGGTISLLNPNYNKTELECYLKMTKPKVLIAFQSNIKVALEAGEKAGILPQDIFVFGEASIEGVQPYTKYLLTDRMATLIEYTEEEAKDSVALLCLSSGTTGKTLNLKYTFYLIHTNLTTSFEQHFETYKYCLYPENHRSLGILPFYHILGLYAVLNETFYHGIPLYVLQKFDFSLFCETIQKEKITRLYLAPPIILRLSNHTALDNYNMSSLEIVHYGAAPVSKELDQKVKDRLKKPVLRQLYGLSEVGLITYVGMVANDKGIVGKLVSNMTAKIVNEEGKEVGYNESGEIWLKGPNVMKGYLNNLAATAECIDSDGYFHTGDIAVIDNDDNVYIVDRIKELIKYNGFQVPPAELEAHLLESPLVADCAVIGVYDEKKVTELPRAYVVLAPDVEASIDTEIMIMKFVADRVVAYKRLHSVFFLKEIPKTTSGKILRKKLLNILAA</sequence>
<gene>
    <name evidence="5" type="ORF">PHYBLDRAFT_21165</name>
</gene>
<dbReference type="Gene3D" id="3.30.300.30">
    <property type="match status" value="1"/>
</dbReference>
<dbReference type="RefSeq" id="XP_018291391.1">
    <property type="nucleotide sequence ID" value="XM_018439751.1"/>
</dbReference>
<dbReference type="InParanoid" id="A0A163AGM7"/>
<dbReference type="InterPro" id="IPR042099">
    <property type="entry name" value="ANL_N_sf"/>
</dbReference>
<feature type="domain" description="AMP-dependent synthetase/ligase" evidence="3">
    <location>
        <begin position="29"/>
        <end position="396"/>
    </location>
</feature>
<dbReference type="GO" id="GO:0016405">
    <property type="term" value="F:CoA-ligase activity"/>
    <property type="evidence" value="ECO:0007669"/>
    <property type="project" value="TreeGrafter"/>
</dbReference>
<feature type="domain" description="AMP-binding enzyme C-terminal" evidence="4">
    <location>
        <begin position="447"/>
        <end position="526"/>
    </location>
</feature>
<dbReference type="OrthoDB" id="1898221at2759"/>
<dbReference type="Proteomes" id="UP000077315">
    <property type="component" value="Unassembled WGS sequence"/>
</dbReference>
<reference evidence="6" key="1">
    <citation type="submission" date="2015-06" db="EMBL/GenBank/DDBJ databases">
        <title>Expansion of signal transduction pathways in fungi by whole-genome duplication.</title>
        <authorList>
            <consortium name="DOE Joint Genome Institute"/>
            <person name="Corrochano L.M."/>
            <person name="Kuo A."/>
            <person name="Marcet-Houben M."/>
            <person name="Polaino S."/>
            <person name="Salamov A."/>
            <person name="Villalobos J.M."/>
            <person name="Alvarez M.I."/>
            <person name="Avalos J."/>
            <person name="Benito E.P."/>
            <person name="Benoit I."/>
            <person name="Burger G."/>
            <person name="Camino L.P."/>
            <person name="Canovas D."/>
            <person name="Cerda-Olmedo E."/>
            <person name="Cheng J.-F."/>
            <person name="Dominguez A."/>
            <person name="Elias M."/>
            <person name="Eslava A.P."/>
            <person name="Glaser F."/>
            <person name="Grimwood J."/>
            <person name="Gutierrez G."/>
            <person name="Heitman J."/>
            <person name="Henrissat B."/>
            <person name="Iturriaga E.A."/>
            <person name="Lang B.F."/>
            <person name="Lavin J.L."/>
            <person name="Lee S."/>
            <person name="Li W."/>
            <person name="Lindquist E."/>
            <person name="Lopez-Garcia S."/>
            <person name="Luque E.M."/>
            <person name="Marcos A.T."/>
            <person name="Martin J."/>
            <person name="McCluskey K."/>
            <person name="Medina H.R."/>
            <person name="Miralles-Duran A."/>
            <person name="Miyazaki A."/>
            <person name="Munoz-Torres E."/>
            <person name="Oguiza J.A."/>
            <person name="Ohm R."/>
            <person name="Olmedo M."/>
            <person name="Orejas M."/>
            <person name="Ortiz-Castellanos L."/>
            <person name="Pisabarro A.G."/>
            <person name="Rodriguez-Romero J."/>
            <person name="Ruiz-Herrera J."/>
            <person name="Ruiz-Vazquez R."/>
            <person name="Sanz C."/>
            <person name="Schackwitz W."/>
            <person name="Schmutz J."/>
            <person name="Shahriari M."/>
            <person name="Shelest E."/>
            <person name="Silva-Franco F."/>
            <person name="Soanes D."/>
            <person name="Syed K."/>
            <person name="Tagua V.G."/>
            <person name="Talbot N.J."/>
            <person name="Thon M."/>
            <person name="De vries R.P."/>
            <person name="Wiebenga A."/>
            <person name="Yadav J.S."/>
            <person name="Braun E.L."/>
            <person name="Baker S."/>
            <person name="Garre V."/>
            <person name="Horwitz B."/>
            <person name="Torres-Martinez S."/>
            <person name="Idnurm A."/>
            <person name="Herrera-Estrella A."/>
            <person name="Gabaldon T."/>
            <person name="Grigoriev I.V."/>
        </authorList>
    </citation>
    <scope>NUCLEOTIDE SEQUENCE [LARGE SCALE GENOMIC DNA]</scope>
    <source>
        <strain evidence="6">NRRL 1555(-)</strain>
    </source>
</reference>
<evidence type="ECO:0000313" key="5">
    <source>
        <dbReference type="EMBL" id="OAD73351.1"/>
    </source>
</evidence>
<proteinExistence type="inferred from homology"/>
<dbReference type="InterPro" id="IPR045851">
    <property type="entry name" value="AMP-bd_C_sf"/>
</dbReference>
<dbReference type="InterPro" id="IPR000873">
    <property type="entry name" value="AMP-dep_synth/lig_dom"/>
</dbReference>
<evidence type="ECO:0000256" key="2">
    <source>
        <dbReference type="ARBA" id="ARBA00022598"/>
    </source>
</evidence>
<keyword evidence="2" id="KW-0436">Ligase</keyword>
<dbReference type="VEuPathDB" id="FungiDB:PHYBLDRAFT_21165"/>
<dbReference type="AlphaFoldDB" id="A0A163AGM7"/>
<dbReference type="InterPro" id="IPR025110">
    <property type="entry name" value="AMP-bd_C"/>
</dbReference>